<evidence type="ECO:0000313" key="8">
    <source>
        <dbReference type="Proteomes" id="UP000245368"/>
    </source>
</evidence>
<dbReference type="InterPro" id="IPR001851">
    <property type="entry name" value="ABC_transp_permease"/>
</dbReference>
<feature type="transmembrane region" description="Helical" evidence="6">
    <location>
        <begin position="131"/>
        <end position="151"/>
    </location>
</feature>
<evidence type="ECO:0000256" key="1">
    <source>
        <dbReference type="ARBA" id="ARBA00004651"/>
    </source>
</evidence>
<comment type="subcellular location">
    <subcellularLocation>
        <location evidence="1">Cell membrane</location>
        <topology evidence="1">Multi-pass membrane protein</topology>
    </subcellularLocation>
</comment>
<dbReference type="PANTHER" id="PTHR43370">
    <property type="entry name" value="SUGAR ABC TRANSPORTER INTEGRAL MEMBRANE PROTEIN-RELATED"/>
    <property type="match status" value="1"/>
</dbReference>
<feature type="transmembrane region" description="Helical" evidence="6">
    <location>
        <begin position="251"/>
        <end position="271"/>
    </location>
</feature>
<proteinExistence type="predicted"/>
<dbReference type="PANTHER" id="PTHR43370:SF2">
    <property type="entry name" value="ABC TRANSPORTER PERMEASE PROTEIN"/>
    <property type="match status" value="1"/>
</dbReference>
<dbReference type="OrthoDB" id="9792579at2"/>
<keyword evidence="4 6" id="KW-1133">Transmembrane helix</keyword>
<feature type="transmembrane region" description="Helical" evidence="6">
    <location>
        <begin position="6"/>
        <end position="26"/>
    </location>
</feature>
<dbReference type="GO" id="GO:0022857">
    <property type="term" value="F:transmembrane transporter activity"/>
    <property type="evidence" value="ECO:0007669"/>
    <property type="project" value="InterPro"/>
</dbReference>
<keyword evidence="3 6" id="KW-0812">Transmembrane</keyword>
<feature type="transmembrane region" description="Helical" evidence="6">
    <location>
        <begin position="64"/>
        <end position="87"/>
    </location>
</feature>
<dbReference type="Proteomes" id="UP000245368">
    <property type="component" value="Chromosome"/>
</dbReference>
<keyword evidence="5 6" id="KW-0472">Membrane</keyword>
<dbReference type="RefSeq" id="WP_109827952.1">
    <property type="nucleotide sequence ID" value="NZ_CP029494.1"/>
</dbReference>
<evidence type="ECO:0000256" key="5">
    <source>
        <dbReference type="ARBA" id="ARBA00023136"/>
    </source>
</evidence>
<feature type="transmembrane region" description="Helical" evidence="6">
    <location>
        <begin position="172"/>
        <end position="196"/>
    </location>
</feature>
<feature type="transmembrane region" description="Helical" evidence="6">
    <location>
        <begin position="94"/>
        <end position="111"/>
    </location>
</feature>
<dbReference type="KEGG" id="dez:DKM44_14140"/>
<dbReference type="EMBL" id="CP029494">
    <property type="protein sequence ID" value="AWN24227.1"/>
    <property type="molecule type" value="Genomic_DNA"/>
</dbReference>
<feature type="transmembrane region" description="Helical" evidence="6">
    <location>
        <begin position="33"/>
        <end position="52"/>
    </location>
</feature>
<gene>
    <name evidence="7" type="ORF">DKM44_14140</name>
</gene>
<name>A0A2Z3JGE8_9DEIO</name>
<dbReference type="CDD" id="cd06580">
    <property type="entry name" value="TM_PBP1_transp_TpRbsC_like"/>
    <property type="match status" value="1"/>
</dbReference>
<dbReference type="Pfam" id="PF02653">
    <property type="entry name" value="BPD_transp_2"/>
    <property type="match status" value="1"/>
</dbReference>
<organism evidence="7 8">
    <name type="scientific">Deinococcus irradiatisoli</name>
    <dbReference type="NCBI Taxonomy" id="2202254"/>
    <lineage>
        <taxon>Bacteria</taxon>
        <taxon>Thermotogati</taxon>
        <taxon>Deinococcota</taxon>
        <taxon>Deinococci</taxon>
        <taxon>Deinococcales</taxon>
        <taxon>Deinococcaceae</taxon>
        <taxon>Deinococcus</taxon>
    </lineage>
</organism>
<evidence type="ECO:0000256" key="3">
    <source>
        <dbReference type="ARBA" id="ARBA00022692"/>
    </source>
</evidence>
<keyword evidence="8" id="KW-1185">Reference proteome</keyword>
<evidence type="ECO:0000256" key="6">
    <source>
        <dbReference type="SAM" id="Phobius"/>
    </source>
</evidence>
<protein>
    <submittedName>
        <fullName evidence="7">ABC transporter permease</fullName>
    </submittedName>
</protein>
<accession>A0A2Z3JGE8</accession>
<evidence type="ECO:0000313" key="7">
    <source>
        <dbReference type="EMBL" id="AWN24227.1"/>
    </source>
</evidence>
<keyword evidence="2" id="KW-1003">Cell membrane</keyword>
<dbReference type="GO" id="GO:0005886">
    <property type="term" value="C:plasma membrane"/>
    <property type="evidence" value="ECO:0007669"/>
    <property type="project" value="UniProtKB-SubCell"/>
</dbReference>
<evidence type="ECO:0000256" key="4">
    <source>
        <dbReference type="ARBA" id="ARBA00022989"/>
    </source>
</evidence>
<reference evidence="7 8" key="1">
    <citation type="submission" date="2018-05" db="EMBL/GenBank/DDBJ databases">
        <title>Complete Genome Sequence of Deinococcus sp. strain 17bor-2.</title>
        <authorList>
            <person name="Srinivasan S."/>
        </authorList>
    </citation>
    <scope>NUCLEOTIDE SEQUENCE [LARGE SCALE GENOMIC DNA]</scope>
    <source>
        <strain evidence="7 8">17bor-2</strain>
    </source>
</reference>
<dbReference type="AlphaFoldDB" id="A0A2Z3JGE8"/>
<feature type="transmembrane region" description="Helical" evidence="6">
    <location>
        <begin position="208"/>
        <end position="239"/>
    </location>
</feature>
<sequence length="291" mass="30257">MDELISALLRALAFGTPLLLASLGAVINERAGVVNLGVEGMMALGALAGFAVAYGDGSPGSGSVWLGILAAMAAGGLAALLHAFVTITLRANQFVSGLSLSLLGLGVAGLLGKKYEGFPLFGQPNQWPFTIGAIVLALLLAFWLTSTRAGLTLRSVGENPAAADVLGLNVNLIRYGAVAFGGAMAGLAGAYLSLVYRPSWTDGMTAGLGWIAVALVIFVGWNPLRAIFGSVFFGLLYYLQFRLQGKTFIPTEFFGAMPYLLVIVVLAFAGLRGQQGAAPEALGRPYNRGER</sequence>
<evidence type="ECO:0000256" key="2">
    <source>
        <dbReference type="ARBA" id="ARBA00022475"/>
    </source>
</evidence>